<evidence type="ECO:0000256" key="15">
    <source>
        <dbReference type="SAM" id="SignalP"/>
    </source>
</evidence>
<evidence type="ECO:0000256" key="8">
    <source>
        <dbReference type="ARBA" id="ARBA00022792"/>
    </source>
</evidence>
<keyword evidence="5" id="KW-0813">Transport</keyword>
<comment type="subcellular location">
    <subcellularLocation>
        <location evidence="2">Mitochondrion inner membrane</location>
        <topology evidence="2">Single-pass membrane protein</topology>
        <orientation evidence="2">Matrix side</orientation>
    </subcellularLocation>
</comment>
<evidence type="ECO:0000256" key="9">
    <source>
        <dbReference type="ARBA" id="ARBA00022982"/>
    </source>
</evidence>
<evidence type="ECO:0000256" key="5">
    <source>
        <dbReference type="ARBA" id="ARBA00022448"/>
    </source>
</evidence>
<evidence type="ECO:0000256" key="10">
    <source>
        <dbReference type="ARBA" id="ARBA00022989"/>
    </source>
</evidence>
<evidence type="ECO:0000256" key="11">
    <source>
        <dbReference type="ARBA" id="ARBA00023128"/>
    </source>
</evidence>
<keyword evidence="7" id="KW-0812">Transmembrane</keyword>
<keyword evidence="8" id="KW-0999">Mitochondrion inner membrane</keyword>
<comment type="caution">
    <text evidence="16">The sequence shown here is derived from an EMBL/GenBank/DDBJ whole genome shotgun (WGS) entry which is preliminary data.</text>
</comment>
<keyword evidence="6" id="KW-0679">Respiratory chain</keyword>
<feature type="signal peptide" evidence="15">
    <location>
        <begin position="1"/>
        <end position="23"/>
    </location>
</feature>
<reference evidence="16 17" key="1">
    <citation type="journal article" date="2021" name="Sci. Rep.">
        <title>Chromosome anchoring in Senegalese sole (Solea senegalensis) reveals sex-associated markers and genome rearrangements in flatfish.</title>
        <authorList>
            <person name="Guerrero-Cozar I."/>
            <person name="Gomez-Garrido J."/>
            <person name="Berbel C."/>
            <person name="Martinez-Blanch J.F."/>
            <person name="Alioto T."/>
            <person name="Claros M.G."/>
            <person name="Gagnaire P.A."/>
            <person name="Manchado M."/>
        </authorList>
    </citation>
    <scope>NUCLEOTIDE SEQUENCE [LARGE SCALE GENOMIC DNA]</scope>
    <source>
        <strain evidence="16">Sse05_10M</strain>
    </source>
</reference>
<evidence type="ECO:0000313" key="17">
    <source>
        <dbReference type="Proteomes" id="UP000693946"/>
    </source>
</evidence>
<evidence type="ECO:0000256" key="13">
    <source>
        <dbReference type="ARBA" id="ARBA00029847"/>
    </source>
</evidence>
<keyword evidence="17" id="KW-1185">Reference proteome</keyword>
<keyword evidence="9" id="KW-0249">Electron transport</keyword>
<organism evidence="16 17">
    <name type="scientific">Solea senegalensis</name>
    <name type="common">Senegalese sole</name>
    <dbReference type="NCBI Taxonomy" id="28829"/>
    <lineage>
        <taxon>Eukaryota</taxon>
        <taxon>Metazoa</taxon>
        <taxon>Chordata</taxon>
        <taxon>Craniata</taxon>
        <taxon>Vertebrata</taxon>
        <taxon>Euteleostomi</taxon>
        <taxon>Actinopterygii</taxon>
        <taxon>Neopterygii</taxon>
        <taxon>Teleostei</taxon>
        <taxon>Neoteleostei</taxon>
        <taxon>Acanthomorphata</taxon>
        <taxon>Carangaria</taxon>
        <taxon>Pleuronectiformes</taxon>
        <taxon>Pleuronectoidei</taxon>
        <taxon>Soleidae</taxon>
        <taxon>Solea</taxon>
    </lineage>
</organism>
<dbReference type="GO" id="GO:0005743">
    <property type="term" value="C:mitochondrial inner membrane"/>
    <property type="evidence" value="ECO:0007669"/>
    <property type="project" value="UniProtKB-SubCell"/>
</dbReference>
<protein>
    <recommendedName>
        <fullName evidence="4">NADH dehydrogenase [ubiquinone] 1 alpha subcomplex subunit 1</fullName>
    </recommendedName>
    <alternativeName>
        <fullName evidence="14">Complex I-MWFE</fullName>
    </alternativeName>
    <alternativeName>
        <fullName evidence="13">NADH-ubiquinone oxidoreductase MWFE subunit</fullName>
    </alternativeName>
</protein>
<dbReference type="PANTHER" id="PTHR17098">
    <property type="entry name" value="NADH-UBIQUINONE OXIDOREDUCTASE MWFE SUBUNIT"/>
    <property type="match status" value="1"/>
</dbReference>
<evidence type="ECO:0000256" key="2">
    <source>
        <dbReference type="ARBA" id="ARBA00004298"/>
    </source>
</evidence>
<proteinExistence type="inferred from homology"/>
<accession>A0AAV6SPM3</accession>
<comment type="similarity">
    <text evidence="3">Belongs to the complex I NDUFA1 subunit family.</text>
</comment>
<dbReference type="Proteomes" id="UP000693946">
    <property type="component" value="Linkage Group LG12"/>
</dbReference>
<evidence type="ECO:0000256" key="12">
    <source>
        <dbReference type="ARBA" id="ARBA00023136"/>
    </source>
</evidence>
<keyword evidence="11" id="KW-0496">Mitochondrion</keyword>
<evidence type="ECO:0000256" key="7">
    <source>
        <dbReference type="ARBA" id="ARBA00022692"/>
    </source>
</evidence>
<dbReference type="InterPro" id="IPR017384">
    <property type="entry name" value="NADH_Ub_cplx-1_asu_su-1"/>
</dbReference>
<evidence type="ECO:0000256" key="1">
    <source>
        <dbReference type="ARBA" id="ARBA00003195"/>
    </source>
</evidence>
<evidence type="ECO:0000313" key="16">
    <source>
        <dbReference type="EMBL" id="KAG7518828.1"/>
    </source>
</evidence>
<gene>
    <name evidence="16" type="ORF">JOB18_044631</name>
</gene>
<comment type="function">
    <text evidence="1">Accessory subunit of the mitochondrial membrane respiratory chain NADH dehydrogenase (Complex I), that is believed not to be involved in catalysis. Complex I functions in the transfer of electrons from NADH to the respiratory chain. The immediate electron acceptor for the enzyme is believed to be ubiquinone.</text>
</comment>
<keyword evidence="12" id="KW-0472">Membrane</keyword>
<feature type="chain" id="PRO_5043809421" description="NADH dehydrogenase [ubiquinone] 1 alpha subcomplex subunit 1" evidence="15">
    <location>
        <begin position="24"/>
        <end position="74"/>
    </location>
</feature>
<evidence type="ECO:0000256" key="14">
    <source>
        <dbReference type="ARBA" id="ARBA00033255"/>
    </source>
</evidence>
<sequence length="74" mass="8740">MWYEILPGLAVMTVCLVIPGVATRQIHKYTNGVKEKRVARRPWQWYLMERDKRVSGSGQYYASKVRVHLSCHYQ</sequence>
<dbReference type="EMBL" id="JAGKHQ010000004">
    <property type="protein sequence ID" value="KAG7518828.1"/>
    <property type="molecule type" value="Genomic_DNA"/>
</dbReference>
<dbReference type="Pfam" id="PF15879">
    <property type="entry name" value="MWFE"/>
    <property type="match status" value="1"/>
</dbReference>
<dbReference type="PANTHER" id="PTHR17098:SF2">
    <property type="entry name" value="NADH DEHYDROGENASE [UBIQUINONE] 1 ALPHA SUBCOMPLEX SUBUNIT 1"/>
    <property type="match status" value="1"/>
</dbReference>
<evidence type="ECO:0000256" key="6">
    <source>
        <dbReference type="ARBA" id="ARBA00022660"/>
    </source>
</evidence>
<dbReference type="AlphaFoldDB" id="A0AAV6SPM3"/>
<keyword evidence="10" id="KW-1133">Transmembrane helix</keyword>
<evidence type="ECO:0000256" key="4">
    <source>
        <dbReference type="ARBA" id="ARBA00016392"/>
    </source>
</evidence>
<name>A0AAV6SPM3_SOLSE</name>
<evidence type="ECO:0000256" key="3">
    <source>
        <dbReference type="ARBA" id="ARBA00009960"/>
    </source>
</evidence>
<keyword evidence="15" id="KW-0732">Signal</keyword>